<accession>A0ABR9RWF9</accession>
<feature type="domain" description="PASTA" evidence="1">
    <location>
        <begin position="161"/>
        <end position="206"/>
    </location>
</feature>
<evidence type="ECO:0000313" key="2">
    <source>
        <dbReference type="EMBL" id="MBE7325918.1"/>
    </source>
</evidence>
<dbReference type="Proteomes" id="UP000756387">
    <property type="component" value="Unassembled WGS sequence"/>
</dbReference>
<dbReference type="InterPro" id="IPR005543">
    <property type="entry name" value="PASTA_dom"/>
</dbReference>
<sequence>MNTGDVRWVGIGRVAVAVPEEWGTNELRCGTPVRDTVIVDVAMVELCHLPRPPDVDSLEFGQGSPPGDVVATEVSQVDGVQMHRGQTDSLLQPDNGVRVWSSTVSLPGEGLWIRAESSRGPEQVNEVLGRVSVLRDGIGIPPRNSSSDNERDEEQTGLYAQRLLDLGLEVTVERRVMEGPSAGHLLKVSPQPGTVVPEGTRVVLTVVGD</sequence>
<dbReference type="Pfam" id="PF03793">
    <property type="entry name" value="PASTA"/>
    <property type="match status" value="1"/>
</dbReference>
<reference evidence="2 3" key="1">
    <citation type="submission" date="2020-10" db="EMBL/GenBank/DDBJ databases">
        <title>Nocardioides sp. isolated from sludge.</title>
        <authorList>
            <person name="Zhang X."/>
        </authorList>
    </citation>
    <scope>NUCLEOTIDE SEQUENCE [LARGE SCALE GENOMIC DNA]</scope>
    <source>
        <strain evidence="2 3">Y6</strain>
    </source>
</reference>
<organism evidence="2 3">
    <name type="scientific">Nocardioides malaquae</name>
    <dbReference type="NCBI Taxonomy" id="2773426"/>
    <lineage>
        <taxon>Bacteria</taxon>
        <taxon>Bacillati</taxon>
        <taxon>Actinomycetota</taxon>
        <taxon>Actinomycetes</taxon>
        <taxon>Propionibacteriales</taxon>
        <taxon>Nocardioidaceae</taxon>
        <taxon>Nocardioides</taxon>
    </lineage>
</organism>
<evidence type="ECO:0000313" key="3">
    <source>
        <dbReference type="Proteomes" id="UP000756387"/>
    </source>
</evidence>
<keyword evidence="3" id="KW-1185">Reference proteome</keyword>
<dbReference type="RefSeq" id="WP_193639246.1">
    <property type="nucleotide sequence ID" value="NZ_JADCSA010000019.1"/>
</dbReference>
<evidence type="ECO:0000259" key="1">
    <source>
        <dbReference type="Pfam" id="PF03793"/>
    </source>
</evidence>
<proteinExistence type="predicted"/>
<name>A0ABR9RWF9_9ACTN</name>
<comment type="caution">
    <text evidence="2">The sequence shown here is derived from an EMBL/GenBank/DDBJ whole genome shotgun (WGS) entry which is preliminary data.</text>
</comment>
<dbReference type="EMBL" id="JADCSA010000019">
    <property type="protein sequence ID" value="MBE7325918.1"/>
    <property type="molecule type" value="Genomic_DNA"/>
</dbReference>
<dbReference type="Gene3D" id="3.30.10.20">
    <property type="match status" value="1"/>
</dbReference>
<protein>
    <submittedName>
        <fullName evidence="2">PASTA domain-containing protein</fullName>
    </submittedName>
</protein>
<gene>
    <name evidence="2" type="ORF">IEQ44_14805</name>
</gene>